<feature type="transmembrane region" description="Helical" evidence="5">
    <location>
        <begin position="398"/>
        <end position="416"/>
    </location>
</feature>
<reference evidence="7" key="1">
    <citation type="submission" date="2015-09" db="EMBL/GenBank/DDBJ databases">
        <authorList>
            <person name="Rodrigo-Torres L."/>
            <person name="Arahal D.R."/>
        </authorList>
    </citation>
    <scope>NUCLEOTIDE SEQUENCE [LARGE SCALE GENOMIC DNA]</scope>
    <source>
        <strain evidence="7">CECT 4293</strain>
    </source>
</reference>
<dbReference type="RefSeq" id="WP_058271506.1">
    <property type="nucleotide sequence ID" value="NZ_CYPS01000008.1"/>
</dbReference>
<keyword evidence="4 5" id="KW-0472">Membrane</keyword>
<feature type="transmembrane region" description="Helical" evidence="5">
    <location>
        <begin position="452"/>
        <end position="469"/>
    </location>
</feature>
<dbReference type="GO" id="GO:0016020">
    <property type="term" value="C:membrane"/>
    <property type="evidence" value="ECO:0007669"/>
    <property type="project" value="UniProtKB-SubCell"/>
</dbReference>
<name>A0A0P1E0U5_9RHOB</name>
<feature type="transmembrane region" description="Helical" evidence="5">
    <location>
        <begin position="7"/>
        <end position="28"/>
    </location>
</feature>
<keyword evidence="3 5" id="KW-1133">Transmembrane helix</keyword>
<feature type="transmembrane region" description="Helical" evidence="5">
    <location>
        <begin position="230"/>
        <end position="257"/>
    </location>
</feature>
<dbReference type="PANTHER" id="PTHR47547">
    <property type="match status" value="1"/>
</dbReference>
<feature type="transmembrane region" description="Helical" evidence="5">
    <location>
        <begin position="362"/>
        <end position="386"/>
    </location>
</feature>
<evidence type="ECO:0000256" key="2">
    <source>
        <dbReference type="ARBA" id="ARBA00022692"/>
    </source>
</evidence>
<evidence type="ECO:0000256" key="5">
    <source>
        <dbReference type="SAM" id="Phobius"/>
    </source>
</evidence>
<feature type="transmembrane region" description="Helical" evidence="5">
    <location>
        <begin position="481"/>
        <end position="500"/>
    </location>
</feature>
<protein>
    <submittedName>
        <fullName evidence="6">L-aspartate transporter</fullName>
    </submittedName>
</protein>
<dbReference type="EMBL" id="CYPS01000008">
    <property type="protein sequence ID" value="CUH41373.1"/>
    <property type="molecule type" value="Genomic_DNA"/>
</dbReference>
<accession>A0A0P1E0U5</accession>
<evidence type="ECO:0000256" key="4">
    <source>
        <dbReference type="ARBA" id="ARBA00023136"/>
    </source>
</evidence>
<sequence>MAKLKRDIGLVGLTFISVGGIIGSGWLFGPLLAVQHAGPAAILSWIIGAVAMFVLAITFAEISAMLPIPGGIARVPQFSHGNIVSMAMGWTAWIGYNTTAPIEVEAMLKYLGPYAPWLHTADTGDLTGAGIAVALFFMLLFVVINALGVKFFTQVNATLTWAKIAIPIVLSILLIASRFDTGNFTQPGGFAPYGLQGIMAAVSTGGVIFSFIGFRHVVDMAGEVRNPKVAIPAALVLSIILCAAIYVGLQIAFIGALDPEMLKNGWASLNFCGQGPLDGVILSVGIVWFLSVLNIGSVIGPFGNGLVSTGSNARIAMALSQNGFLPKRLQILSSFGVPLWALALNFLIGILFLLTVPFTTVIALNGAAIVVSFAVGPIAVVCLRRLMPDHLRSIRIPFVKVVAITAFAVATLIVYWSGWDTVWRLGIALIVGFVLLLARFHNRLDEMDVTEALWLVPYFGGIGLISFLGQFGEGALKQIPFGWDILLCVLFSVIIFGLAVRSSLSAKKFQTYIAEEELLDPKKPVIGF</sequence>
<dbReference type="AlphaFoldDB" id="A0A0P1E0U5"/>
<feature type="transmembrane region" description="Helical" evidence="5">
    <location>
        <begin position="78"/>
        <end position="96"/>
    </location>
</feature>
<dbReference type="PIRSF" id="PIRSF006060">
    <property type="entry name" value="AA_transporter"/>
    <property type="match status" value="1"/>
</dbReference>
<feature type="transmembrane region" description="Helical" evidence="5">
    <location>
        <begin position="159"/>
        <end position="177"/>
    </location>
</feature>
<proteinExistence type="predicted"/>
<gene>
    <name evidence="6" type="primary">yveA</name>
    <name evidence="6" type="ORF">RUM4293_00241</name>
</gene>
<feature type="transmembrane region" description="Helical" evidence="5">
    <location>
        <begin position="277"/>
        <end position="299"/>
    </location>
</feature>
<feature type="transmembrane region" description="Helical" evidence="5">
    <location>
        <begin position="422"/>
        <end position="440"/>
    </location>
</feature>
<keyword evidence="2 5" id="KW-0812">Transmembrane</keyword>
<keyword evidence="7" id="KW-1185">Reference proteome</keyword>
<dbReference type="Gene3D" id="1.20.1740.10">
    <property type="entry name" value="Amino acid/polyamine transporter I"/>
    <property type="match status" value="1"/>
</dbReference>
<dbReference type="Pfam" id="PF13520">
    <property type="entry name" value="AA_permease_2"/>
    <property type="match status" value="1"/>
</dbReference>
<dbReference type="Proteomes" id="UP000050786">
    <property type="component" value="Unassembled WGS sequence"/>
</dbReference>
<feature type="transmembrane region" description="Helical" evidence="5">
    <location>
        <begin position="126"/>
        <end position="147"/>
    </location>
</feature>
<organism evidence="6 7">
    <name type="scientific">Ruegeria atlantica</name>
    <dbReference type="NCBI Taxonomy" id="81569"/>
    <lineage>
        <taxon>Bacteria</taxon>
        <taxon>Pseudomonadati</taxon>
        <taxon>Pseudomonadota</taxon>
        <taxon>Alphaproteobacteria</taxon>
        <taxon>Rhodobacterales</taxon>
        <taxon>Roseobacteraceae</taxon>
        <taxon>Ruegeria</taxon>
    </lineage>
</organism>
<evidence type="ECO:0000313" key="6">
    <source>
        <dbReference type="EMBL" id="CUH41373.1"/>
    </source>
</evidence>
<evidence type="ECO:0000256" key="3">
    <source>
        <dbReference type="ARBA" id="ARBA00022989"/>
    </source>
</evidence>
<dbReference type="GO" id="GO:0022857">
    <property type="term" value="F:transmembrane transporter activity"/>
    <property type="evidence" value="ECO:0007669"/>
    <property type="project" value="InterPro"/>
</dbReference>
<feature type="transmembrane region" description="Helical" evidence="5">
    <location>
        <begin position="40"/>
        <end position="66"/>
    </location>
</feature>
<feature type="transmembrane region" description="Helical" evidence="5">
    <location>
        <begin position="337"/>
        <end position="356"/>
    </location>
</feature>
<dbReference type="InterPro" id="IPR002293">
    <property type="entry name" value="AA/rel_permease1"/>
</dbReference>
<dbReference type="InterPro" id="IPR052962">
    <property type="entry name" value="AA_Transporter_AGT"/>
</dbReference>
<evidence type="ECO:0000313" key="7">
    <source>
        <dbReference type="Proteomes" id="UP000050786"/>
    </source>
</evidence>
<comment type="subcellular location">
    <subcellularLocation>
        <location evidence="1">Membrane</location>
        <topology evidence="1">Multi-pass membrane protein</topology>
    </subcellularLocation>
</comment>
<feature type="transmembrane region" description="Helical" evidence="5">
    <location>
        <begin position="197"/>
        <end position="218"/>
    </location>
</feature>
<evidence type="ECO:0000256" key="1">
    <source>
        <dbReference type="ARBA" id="ARBA00004141"/>
    </source>
</evidence>
<dbReference type="PANTHER" id="PTHR47547:SF1">
    <property type="entry name" value="ASPARTATE-PROTON SYMPORTER"/>
    <property type="match status" value="1"/>
</dbReference>